<comment type="caution">
    <text evidence="2">The sequence shown here is derived from an EMBL/GenBank/DDBJ whole genome shotgun (WGS) entry which is preliminary data.</text>
</comment>
<evidence type="ECO:0000313" key="3">
    <source>
        <dbReference type="Proteomes" id="UP001160130"/>
    </source>
</evidence>
<dbReference type="Gene3D" id="1.10.10.2120">
    <property type="match status" value="1"/>
</dbReference>
<sequence length="371" mass="39600">MNSIPVVTVTGTAIERGVQYGQQAAARVNRTRDAYAEVYAHYAGWDWDRVRDEAQAFIAPIDAFHPASLEEMRGIAAGAGLDFLDVLAMNLRTEILFAAKVRASGELPAVGECTSFSALTGDGRRLFGQNWDWLTFSADTVVVLESTPDTGPAFMTVVEAGLLAKFGMNSAGLVIATNALVSTDDVGAPGVPYHVMLRALLDCRTPTAAATLLQSVQRSSSANYLIGSGDGLAVDAETRPGGFDAISWELPDERGVLLHTNHFSVAPLGELGGTDMGLKLMADSLFRLQRIRDLIRAAPAGGVTQWQAILADHAGNPLGICCHPDPDAAPIDRWTTAAAVVFEPDHRRAHISAGNPCQGNWLTRDYADAWA</sequence>
<evidence type="ECO:0000259" key="1">
    <source>
        <dbReference type="Pfam" id="PF03417"/>
    </source>
</evidence>
<dbReference type="RefSeq" id="WP_280833976.1">
    <property type="nucleotide sequence ID" value="NZ_JARXVE010000006.1"/>
</dbReference>
<dbReference type="InterPro" id="IPR047801">
    <property type="entry name" value="Peptidase_C45"/>
</dbReference>
<dbReference type="NCBIfam" id="NF040521">
    <property type="entry name" value="C45_proenzyme"/>
    <property type="match status" value="1"/>
</dbReference>
<dbReference type="Proteomes" id="UP001160130">
    <property type="component" value="Unassembled WGS sequence"/>
</dbReference>
<reference evidence="2 3" key="1">
    <citation type="submission" date="2023-04" db="EMBL/GenBank/DDBJ databases">
        <title>Forest soil microbial communities from Buena Vista Peninsula, Colon Province, Panama.</title>
        <authorList>
            <person name="Bouskill N."/>
        </authorList>
    </citation>
    <scope>NUCLEOTIDE SEQUENCE [LARGE SCALE GENOMIC DNA]</scope>
    <source>
        <strain evidence="2 3">AC80</strain>
    </source>
</reference>
<gene>
    <name evidence="2" type="ORF">M2272_004039</name>
</gene>
<dbReference type="EMBL" id="JARXVE010000006">
    <property type="protein sequence ID" value="MDH6197386.1"/>
    <property type="molecule type" value="Genomic_DNA"/>
</dbReference>
<proteinExistence type="predicted"/>
<feature type="domain" description="Peptidase C45 hydrolase" evidence="1">
    <location>
        <begin position="121"/>
        <end position="356"/>
    </location>
</feature>
<dbReference type="InterPro" id="IPR047794">
    <property type="entry name" value="C45_proenzyme-like"/>
</dbReference>
<protein>
    <submittedName>
        <fullName evidence="2">Isopenicillin-N N-acyltransferase-like protein</fullName>
    </submittedName>
</protein>
<dbReference type="Gene3D" id="3.60.60.10">
    <property type="entry name" value="Penicillin V Acylase, Chain A"/>
    <property type="match status" value="1"/>
</dbReference>
<dbReference type="InterPro" id="IPR005079">
    <property type="entry name" value="Peptidase_C45_hydrolase"/>
</dbReference>
<accession>A0ABT6L444</accession>
<dbReference type="PANTHER" id="PTHR34180:SF1">
    <property type="entry name" value="BETA-ALANYL-DOPAMINE_CARCININE HYDROLASE"/>
    <property type="match status" value="1"/>
</dbReference>
<evidence type="ECO:0000313" key="2">
    <source>
        <dbReference type="EMBL" id="MDH6197386.1"/>
    </source>
</evidence>
<dbReference type="PANTHER" id="PTHR34180">
    <property type="entry name" value="PEPTIDASE C45"/>
    <property type="match status" value="1"/>
</dbReference>
<dbReference type="Pfam" id="PF03417">
    <property type="entry name" value="AAT"/>
    <property type="match status" value="1"/>
</dbReference>
<keyword evidence="3" id="KW-1185">Reference proteome</keyword>
<organism evidence="2 3">
    <name type="scientific">Mycolicibacterium frederiksbergense</name>
    <dbReference type="NCBI Taxonomy" id="117567"/>
    <lineage>
        <taxon>Bacteria</taxon>
        <taxon>Bacillati</taxon>
        <taxon>Actinomycetota</taxon>
        <taxon>Actinomycetes</taxon>
        <taxon>Mycobacteriales</taxon>
        <taxon>Mycobacteriaceae</taxon>
        <taxon>Mycolicibacterium</taxon>
    </lineage>
</organism>
<name>A0ABT6L444_9MYCO</name>